<organism evidence="5 6">
    <name type="scientific">Rhizoctonia solani</name>
    <dbReference type="NCBI Taxonomy" id="456999"/>
    <lineage>
        <taxon>Eukaryota</taxon>
        <taxon>Fungi</taxon>
        <taxon>Dikarya</taxon>
        <taxon>Basidiomycota</taxon>
        <taxon>Agaricomycotina</taxon>
        <taxon>Agaricomycetes</taxon>
        <taxon>Cantharellales</taxon>
        <taxon>Ceratobasidiaceae</taxon>
        <taxon>Rhizoctonia</taxon>
    </lineage>
</organism>
<reference evidence="5" key="1">
    <citation type="submission" date="2021-01" db="EMBL/GenBank/DDBJ databases">
        <authorList>
            <person name="Kaushik A."/>
        </authorList>
    </citation>
    <scope>NUCLEOTIDE SEQUENCE</scope>
    <source>
        <strain evidence="5">AG2-2IIIB</strain>
    </source>
</reference>
<evidence type="ECO:0000256" key="1">
    <source>
        <dbReference type="ARBA" id="ARBA00022723"/>
    </source>
</evidence>
<proteinExistence type="predicted"/>
<keyword evidence="1" id="KW-0479">Metal-binding</keyword>
<dbReference type="InterPro" id="IPR050316">
    <property type="entry name" value="Tyrosinase/Hemocyanin"/>
</dbReference>
<dbReference type="PANTHER" id="PTHR11474">
    <property type="entry name" value="TYROSINASE FAMILY MEMBER"/>
    <property type="match status" value="1"/>
</dbReference>
<dbReference type="Gene3D" id="1.10.1280.10">
    <property type="entry name" value="Di-copper center containing domain from catechol oxidase"/>
    <property type="match status" value="1"/>
</dbReference>
<gene>
    <name evidence="5" type="ORF">RDB_LOCUS29019</name>
</gene>
<feature type="signal peptide" evidence="3">
    <location>
        <begin position="1"/>
        <end position="31"/>
    </location>
</feature>
<feature type="domain" description="Tyrosinase copper-binding" evidence="4">
    <location>
        <begin position="282"/>
        <end position="293"/>
    </location>
</feature>
<evidence type="ECO:0000313" key="6">
    <source>
        <dbReference type="Proteomes" id="UP000663843"/>
    </source>
</evidence>
<dbReference type="SUPFAM" id="SSF48056">
    <property type="entry name" value="Di-copper centre-containing domain"/>
    <property type="match status" value="1"/>
</dbReference>
<dbReference type="PANTHER" id="PTHR11474:SF126">
    <property type="entry name" value="TYROSINASE-LIKE PROTEIN TYR-1-RELATED"/>
    <property type="match status" value="1"/>
</dbReference>
<evidence type="ECO:0000256" key="3">
    <source>
        <dbReference type="SAM" id="SignalP"/>
    </source>
</evidence>
<keyword evidence="2" id="KW-0186">Copper</keyword>
<dbReference type="InterPro" id="IPR002227">
    <property type="entry name" value="Tyrosinase_Cu-bd"/>
</dbReference>
<dbReference type="AlphaFoldDB" id="A0A8H2WI32"/>
<evidence type="ECO:0000256" key="2">
    <source>
        <dbReference type="ARBA" id="ARBA00023008"/>
    </source>
</evidence>
<dbReference type="PRINTS" id="PR00092">
    <property type="entry name" value="TYROSINASE"/>
</dbReference>
<evidence type="ECO:0000313" key="5">
    <source>
        <dbReference type="EMBL" id="CAE6388150.1"/>
    </source>
</evidence>
<dbReference type="GO" id="GO:0046872">
    <property type="term" value="F:metal ion binding"/>
    <property type="evidence" value="ECO:0007669"/>
    <property type="project" value="UniProtKB-KW"/>
</dbReference>
<sequence>MGGCSTILPQSAIMKVASFVSVATLALGALAVDSSVDELNVGSKCTVPAKRKEWRQLNRKEKKAFVDALKCLQMPPKGGKATSSIAPTGDTPNLPPYNSSASYFDDFVYAHIDSNIKDHFTAIFLPWHRWYLHTFHETLKKECGYRGVMPYWNWSLDVANITASPVYDSDPEVGFGTFGTPLTDGAFKDSYRAYPTPHVINRTYTAYPFRTDAFPFNFTQRDLAAPDVLAPGNIDSIVNGSKGNFTDFAYKLDGVGAQGPHNAAHLMMRPGDVSNPYWSPNDPIFYLHHANLDCIWARWQNMNEENKKAFGGGLTQDLANFDTYPVGAPPLAQKSTELPTVGLTPPVKVSEVFETTNHYLCYVCE</sequence>
<name>A0A8H2WI32_9AGAM</name>
<dbReference type="InterPro" id="IPR008922">
    <property type="entry name" value="Di-copper_centre_dom_sf"/>
</dbReference>
<dbReference type="GO" id="GO:0016491">
    <property type="term" value="F:oxidoreductase activity"/>
    <property type="evidence" value="ECO:0007669"/>
    <property type="project" value="InterPro"/>
</dbReference>
<dbReference type="Proteomes" id="UP000663843">
    <property type="component" value="Unassembled WGS sequence"/>
</dbReference>
<evidence type="ECO:0000259" key="4">
    <source>
        <dbReference type="PROSITE" id="PS00498"/>
    </source>
</evidence>
<dbReference type="EMBL" id="CAJMWT010001215">
    <property type="protein sequence ID" value="CAE6388150.1"/>
    <property type="molecule type" value="Genomic_DNA"/>
</dbReference>
<comment type="caution">
    <text evidence="5">The sequence shown here is derived from an EMBL/GenBank/DDBJ whole genome shotgun (WGS) entry which is preliminary data.</text>
</comment>
<protein>
    <recommendedName>
        <fullName evidence="4">Tyrosinase copper-binding domain-containing protein</fullName>
    </recommendedName>
</protein>
<feature type="chain" id="PRO_5034722652" description="Tyrosinase copper-binding domain-containing protein" evidence="3">
    <location>
        <begin position="32"/>
        <end position="365"/>
    </location>
</feature>
<keyword evidence="3" id="KW-0732">Signal</keyword>
<accession>A0A8H2WI32</accession>
<dbReference type="PROSITE" id="PS00498">
    <property type="entry name" value="TYROSINASE_2"/>
    <property type="match status" value="1"/>
</dbReference>
<dbReference type="Pfam" id="PF00264">
    <property type="entry name" value="Tyrosinase"/>
    <property type="match status" value="1"/>
</dbReference>